<evidence type="ECO:0000313" key="4">
    <source>
        <dbReference type="EMBL" id="KRM46077.1"/>
    </source>
</evidence>
<dbReference type="GO" id="GO:0016810">
    <property type="term" value="F:hydrolase activity, acting on carbon-nitrogen (but not peptide) bonds"/>
    <property type="evidence" value="ECO:0007669"/>
    <property type="project" value="InterPro"/>
</dbReference>
<dbReference type="Gene3D" id="3.20.20.370">
    <property type="entry name" value="Glycoside hydrolase/deacetylase"/>
    <property type="match status" value="1"/>
</dbReference>
<comment type="subcellular location">
    <subcellularLocation>
        <location evidence="1">Secreted</location>
    </subcellularLocation>
</comment>
<dbReference type="GO" id="GO:0005576">
    <property type="term" value="C:extracellular region"/>
    <property type="evidence" value="ECO:0007669"/>
    <property type="project" value="UniProtKB-SubCell"/>
</dbReference>
<dbReference type="InterPro" id="IPR002509">
    <property type="entry name" value="NODB_dom"/>
</dbReference>
<comment type="caution">
    <text evidence="4">The sequence shown here is derived from an EMBL/GenBank/DDBJ whole genome shotgun (WGS) entry which is preliminary data.</text>
</comment>
<dbReference type="EMBL" id="AZGK01000010">
    <property type="protein sequence ID" value="KRM46077.1"/>
    <property type="molecule type" value="Genomic_DNA"/>
</dbReference>
<evidence type="ECO:0000259" key="3">
    <source>
        <dbReference type="PROSITE" id="PS51677"/>
    </source>
</evidence>
<evidence type="ECO:0000256" key="1">
    <source>
        <dbReference type="ARBA" id="ARBA00004613"/>
    </source>
</evidence>
<dbReference type="PATRIC" id="fig|1423784.4.peg.520"/>
<dbReference type="AlphaFoldDB" id="A0A0R1YUL3"/>
<evidence type="ECO:0000313" key="5">
    <source>
        <dbReference type="Proteomes" id="UP000051957"/>
    </source>
</evidence>
<dbReference type="InterPro" id="IPR051398">
    <property type="entry name" value="Polysacch_Deacetylase"/>
</dbReference>
<dbReference type="InterPro" id="IPR011330">
    <property type="entry name" value="Glyco_hydro/deAcase_b/a-brl"/>
</dbReference>
<dbReference type="Proteomes" id="UP000051957">
    <property type="component" value="Unassembled WGS sequence"/>
</dbReference>
<dbReference type="SUPFAM" id="SSF88713">
    <property type="entry name" value="Glycoside hydrolase/deacetylase"/>
    <property type="match status" value="1"/>
</dbReference>
<dbReference type="PANTHER" id="PTHR34216:SF3">
    <property type="entry name" value="POLY-BETA-1,6-N-ACETYL-D-GLUCOSAMINE N-DEACETYLASE"/>
    <property type="match status" value="1"/>
</dbReference>
<proteinExistence type="predicted"/>
<organism evidence="4 5">
    <name type="scientific">Lentilactobacillus parabuchneri DSM 5707 = NBRC 107865</name>
    <dbReference type="NCBI Taxonomy" id="1423784"/>
    <lineage>
        <taxon>Bacteria</taxon>
        <taxon>Bacillati</taxon>
        <taxon>Bacillota</taxon>
        <taxon>Bacilli</taxon>
        <taxon>Lactobacillales</taxon>
        <taxon>Lactobacillaceae</taxon>
        <taxon>Lentilactobacillus</taxon>
    </lineage>
</organism>
<dbReference type="GO" id="GO:0005975">
    <property type="term" value="P:carbohydrate metabolic process"/>
    <property type="evidence" value="ECO:0007669"/>
    <property type="project" value="InterPro"/>
</dbReference>
<reference evidence="4 5" key="1">
    <citation type="journal article" date="2015" name="Genome Announc.">
        <title>Expanding the biotechnology potential of lactobacilli through comparative genomics of 213 strains and associated genera.</title>
        <authorList>
            <person name="Sun Z."/>
            <person name="Harris H.M."/>
            <person name="McCann A."/>
            <person name="Guo C."/>
            <person name="Argimon S."/>
            <person name="Zhang W."/>
            <person name="Yang X."/>
            <person name="Jeffery I.B."/>
            <person name="Cooney J.C."/>
            <person name="Kagawa T.F."/>
            <person name="Liu W."/>
            <person name="Song Y."/>
            <person name="Salvetti E."/>
            <person name="Wrobel A."/>
            <person name="Rasinkangas P."/>
            <person name="Parkhill J."/>
            <person name="Rea M.C."/>
            <person name="O'Sullivan O."/>
            <person name="Ritari J."/>
            <person name="Douillard F.P."/>
            <person name="Paul Ross R."/>
            <person name="Yang R."/>
            <person name="Briner A.E."/>
            <person name="Felis G.E."/>
            <person name="de Vos W.M."/>
            <person name="Barrangou R."/>
            <person name="Klaenhammer T.R."/>
            <person name="Caufield P.W."/>
            <person name="Cui Y."/>
            <person name="Zhang H."/>
            <person name="O'Toole P.W."/>
        </authorList>
    </citation>
    <scope>NUCLEOTIDE SEQUENCE [LARGE SCALE GENOMIC DNA]</scope>
    <source>
        <strain evidence="4 5">DSM 5707</strain>
    </source>
</reference>
<accession>A0A0R1YUL3</accession>
<dbReference type="PANTHER" id="PTHR34216">
    <property type="match status" value="1"/>
</dbReference>
<name>A0A0R1YUL3_9LACO</name>
<dbReference type="RefSeq" id="WP_057909589.1">
    <property type="nucleotide sequence ID" value="NZ_AZGK01000010.1"/>
</dbReference>
<dbReference type="PROSITE" id="PS51677">
    <property type="entry name" value="NODB"/>
    <property type="match status" value="1"/>
</dbReference>
<protein>
    <submittedName>
        <fullName evidence="4">Polysaccharide deacetylase</fullName>
    </submittedName>
</protein>
<keyword evidence="2" id="KW-0732">Signal</keyword>
<dbReference type="GeneID" id="69802601"/>
<evidence type="ECO:0000256" key="2">
    <source>
        <dbReference type="ARBA" id="ARBA00022729"/>
    </source>
</evidence>
<dbReference type="Pfam" id="PF01522">
    <property type="entry name" value="Polysacc_deac_1"/>
    <property type="match status" value="1"/>
</dbReference>
<sequence length="296" mass="34248">MSRTSRKWILSGFIVIFLALLAVSVRHNIEYQLGNRPDFAISKRDQRVKNGIMVFSYHRILNPTGLVKFDEAVSPNTQFHDFNVNLPSFKKQMYYLRSHHVKVISIKQMMAMAHSKRPIHGKYVVITFDDIDRTSIENAFPVLQKLHYPFTQSIITGNTGWYKQGTKLATWPAIQRLQKRAHGLVTFGVHTNNMHYMVDHGTPVFNIPSNYTRFTRDYATSQRVLKEKVGYRSPIFTYPYGSGDSQIQKFLSNQPGLKVILTLNDGIVTNHSNLKQTPRIIVNNYSWNSIKKWINN</sequence>
<feature type="domain" description="NodB homology" evidence="3">
    <location>
        <begin position="122"/>
        <end position="296"/>
    </location>
</feature>
<gene>
    <name evidence="4" type="ORF">FC51_GL000526</name>
</gene>